<dbReference type="GO" id="GO:0045892">
    <property type="term" value="P:negative regulation of DNA-templated transcription"/>
    <property type="evidence" value="ECO:0007669"/>
    <property type="project" value="InterPro"/>
</dbReference>
<dbReference type="STRING" id="333673.A0A3M0LBF5"/>
<dbReference type="EMBL" id="QRBI01000006">
    <property type="protein sequence ID" value="RMC22932.1"/>
    <property type="molecule type" value="Genomic_DNA"/>
</dbReference>
<evidence type="ECO:0000256" key="2">
    <source>
        <dbReference type="SAM" id="MobiDB-lite"/>
    </source>
</evidence>
<reference evidence="3 4" key="1">
    <citation type="submission" date="2018-07" db="EMBL/GenBank/DDBJ databases">
        <title>A high quality draft genome assembly of the barn swallow (H. rustica rustica).</title>
        <authorList>
            <person name="Formenti G."/>
            <person name="Chiara M."/>
            <person name="Poveda L."/>
            <person name="Francoijs K.-J."/>
            <person name="Bonisoli-Alquati A."/>
            <person name="Canova L."/>
            <person name="Gianfranceschi L."/>
            <person name="Horner D.S."/>
            <person name="Saino N."/>
        </authorList>
    </citation>
    <scope>NUCLEOTIDE SEQUENCE [LARGE SCALE GENOMIC DNA]</scope>
    <source>
        <strain evidence="3">Chelidonia</strain>
        <tissue evidence="3">Blood</tissue>
    </source>
</reference>
<feature type="compositionally biased region" description="Pro residues" evidence="2">
    <location>
        <begin position="43"/>
        <end position="59"/>
    </location>
</feature>
<feature type="compositionally biased region" description="Basic and acidic residues" evidence="2">
    <location>
        <begin position="191"/>
        <end position="204"/>
    </location>
</feature>
<gene>
    <name evidence="3" type="ORF">DUI87_00056</name>
</gene>
<keyword evidence="1" id="KW-0677">Repeat</keyword>
<dbReference type="OrthoDB" id="9219569at2759"/>
<feature type="region of interest" description="Disordered" evidence="2">
    <location>
        <begin position="299"/>
        <end position="579"/>
    </location>
</feature>
<organism evidence="3 4">
    <name type="scientific">Hirundo rustica rustica</name>
    <dbReference type="NCBI Taxonomy" id="333673"/>
    <lineage>
        <taxon>Eukaryota</taxon>
        <taxon>Metazoa</taxon>
        <taxon>Chordata</taxon>
        <taxon>Craniata</taxon>
        <taxon>Vertebrata</taxon>
        <taxon>Euteleostomi</taxon>
        <taxon>Archelosauria</taxon>
        <taxon>Archosauria</taxon>
        <taxon>Dinosauria</taxon>
        <taxon>Saurischia</taxon>
        <taxon>Theropoda</taxon>
        <taxon>Coelurosauria</taxon>
        <taxon>Aves</taxon>
        <taxon>Neognathae</taxon>
        <taxon>Neoaves</taxon>
        <taxon>Telluraves</taxon>
        <taxon>Australaves</taxon>
        <taxon>Passeriformes</taxon>
        <taxon>Sylvioidea</taxon>
        <taxon>Hirundinidae</taxon>
        <taxon>Hirundo</taxon>
    </lineage>
</organism>
<proteinExistence type="predicted"/>
<evidence type="ECO:0008006" key="5">
    <source>
        <dbReference type="Google" id="ProtNLM"/>
    </source>
</evidence>
<protein>
    <recommendedName>
        <fullName evidence="5">Zinc finger CCCH-type containing 4</fullName>
    </recommendedName>
</protein>
<dbReference type="AlphaFoldDB" id="A0A3M0LBF5"/>
<feature type="compositionally biased region" description="Polar residues" evidence="2">
    <location>
        <begin position="158"/>
        <end position="177"/>
    </location>
</feature>
<feature type="compositionally biased region" description="Pro residues" evidence="2">
    <location>
        <begin position="522"/>
        <end position="542"/>
    </location>
</feature>
<evidence type="ECO:0000313" key="3">
    <source>
        <dbReference type="EMBL" id="RMC22932.1"/>
    </source>
</evidence>
<feature type="compositionally biased region" description="Basic and acidic residues" evidence="2">
    <location>
        <begin position="418"/>
        <end position="453"/>
    </location>
</feature>
<comment type="caution">
    <text evidence="3">The sequence shown here is derived from an EMBL/GenBank/DDBJ whole genome shotgun (WGS) entry which is preliminary data.</text>
</comment>
<keyword evidence="4" id="KW-1185">Reference proteome</keyword>
<feature type="compositionally biased region" description="Low complexity" evidence="2">
    <location>
        <begin position="345"/>
        <end position="355"/>
    </location>
</feature>
<feature type="compositionally biased region" description="Basic residues" evidence="2">
    <location>
        <begin position="392"/>
        <end position="412"/>
    </location>
</feature>
<name>A0A3M0LBF5_HIRRU</name>
<feature type="compositionally biased region" description="Pro residues" evidence="2">
    <location>
        <begin position="96"/>
        <end position="105"/>
    </location>
</feature>
<accession>A0A3M0LBF5</accession>
<evidence type="ECO:0000313" key="4">
    <source>
        <dbReference type="Proteomes" id="UP000269221"/>
    </source>
</evidence>
<dbReference type="InterPro" id="IPR045124">
    <property type="entry name" value="Su(sable)-like"/>
</dbReference>
<feature type="compositionally biased region" description="Basic and acidic residues" evidence="2">
    <location>
        <begin position="553"/>
        <end position="568"/>
    </location>
</feature>
<sequence>MPLPPPLEPPLEPPEALRKIPSLFEIVVRPTGQLAEKLGVRHPGPPPPRFPGPGGPPGMGPELGPELGPGMGPGMGPGPPLLPYGPGGGPEEPPHPHPGMIPPGMGPGAGPGPAQGAGFYDGFYPQEGMDMEPPAMGEPGDPGNWYSSDDEDDGGSSVTSILKSLRQQSSARPQNPSGDPPSDPRLQRPPRPADPRLRDPRLARSSEPAPPEPGPSDPRLARHCPKAEPPQKPPQSCAEDEEGERILRDKPLNIPLDAAPGHCQRDPRCQLQQFSHIRKDVLLLRPPFARSVLWSPEDLIPLPVPKQDPQPGPPAQPGPDPRLLRPPSGPSDPRQQRPGRRRARLLAAARLRAALQDPQDCHGLGRGQTQRPPCPEGPQAAEILGVREFPRSSRRRRRRNGRAGFRPRHRSLRPPAELGRRRPEQQRPERHQPLRPPDSRPGKRAPKRWEFVPKTRRGSGQNGRAAGKAKEPPFVRRSALEQPDAGERPEPTDRYNSYNRPRAKSGGPGEGGSAQPGLHNLPCPPCPPCSGTPRPGPGPAPGAPSRGGIPGRDPPEDGDKASLKDVFKGFDPTASPFCQ</sequence>
<dbReference type="PANTHER" id="PTHR13119">
    <property type="entry name" value="ZINC FINGER CCCH DOMAIN-CONTAINING PROTEI"/>
    <property type="match status" value="1"/>
</dbReference>
<dbReference type="Proteomes" id="UP000269221">
    <property type="component" value="Unassembled WGS sequence"/>
</dbReference>
<feature type="compositionally biased region" description="Pro residues" evidence="2">
    <location>
        <begin position="178"/>
        <end position="190"/>
    </location>
</feature>
<feature type="compositionally biased region" description="Gly residues" evidence="2">
    <location>
        <begin position="106"/>
        <end position="115"/>
    </location>
</feature>
<dbReference type="PANTHER" id="PTHR13119:SF23">
    <property type="entry name" value="ZINC FINGER CCCH DOMAIN-CONTAINING PROTEIN 4"/>
    <property type="match status" value="1"/>
</dbReference>
<dbReference type="GO" id="GO:0005634">
    <property type="term" value="C:nucleus"/>
    <property type="evidence" value="ECO:0007669"/>
    <property type="project" value="TreeGrafter"/>
</dbReference>
<feature type="compositionally biased region" description="Pro residues" evidence="2">
    <location>
        <begin position="302"/>
        <end position="320"/>
    </location>
</feature>
<feature type="region of interest" description="Disordered" evidence="2">
    <location>
        <begin position="35"/>
        <end position="265"/>
    </location>
</feature>
<evidence type="ECO:0000256" key="1">
    <source>
        <dbReference type="ARBA" id="ARBA00022737"/>
    </source>
</evidence>
<dbReference type="GO" id="GO:0003723">
    <property type="term" value="F:RNA binding"/>
    <property type="evidence" value="ECO:0007669"/>
    <property type="project" value="InterPro"/>
</dbReference>